<accession>A0A6C8YVX7</accession>
<evidence type="ECO:0000313" key="3">
    <source>
        <dbReference type="EMBL" id="AKJ20001.1"/>
    </source>
</evidence>
<dbReference type="EMBL" id="RSUA01000042">
    <property type="protein sequence ID" value="MIT50946.1"/>
    <property type="molecule type" value="Genomic_DNA"/>
</dbReference>
<evidence type="ECO:0000313" key="4">
    <source>
        <dbReference type="EMBL" id="AKJ20197.1"/>
    </source>
</evidence>
<evidence type="ECO:0000256" key="1">
    <source>
        <dbReference type="SAM" id="MobiDB-lite"/>
    </source>
</evidence>
<feature type="region of interest" description="Disordered" evidence="1">
    <location>
        <begin position="788"/>
        <end position="814"/>
    </location>
</feature>
<gene>
    <name evidence="4" type="primary">traI</name>
    <name evidence="8" type="ORF">AU613_19035</name>
    <name evidence="6" type="ORF">G0K70_22480</name>
    <name evidence="5" type="ORF">G0K78_19560</name>
    <name evidence="7" type="ORF">G9C49_004305</name>
</gene>
<feature type="region of interest" description="Disordered" evidence="1">
    <location>
        <begin position="848"/>
        <end position="878"/>
    </location>
</feature>
<dbReference type="NCBIfam" id="NF041494">
    <property type="entry name" value="MobH"/>
    <property type="match status" value="1"/>
</dbReference>
<dbReference type="EMBL" id="KP899804">
    <property type="protein sequence ID" value="AKJ20001.1"/>
    <property type="molecule type" value="Genomic_DNA"/>
</dbReference>
<geneLocation type="plasmid" evidence="3">
    <name>pF8475</name>
</geneLocation>
<keyword evidence="5" id="KW-0547">Nucleotide-binding</keyword>
<feature type="domain" description="Uncharacterised" evidence="2">
    <location>
        <begin position="106"/>
        <end position="302"/>
    </location>
</feature>
<dbReference type="InterPro" id="IPR011119">
    <property type="entry name" value="Unchr_helicase_relaxase_TraI"/>
</dbReference>
<accession>A0A0G3B5W5</accession>
<dbReference type="AlphaFoldDB" id="A0A0G3B5W5"/>
<reference evidence="5" key="2">
    <citation type="journal article" date="2018" name="Genome Biol.">
        <title>SKESA: strategic k-mer extension for scrupulous assemblies.</title>
        <authorList>
            <person name="Souvorov A."/>
            <person name="Agarwala R."/>
            <person name="Lipman D.J."/>
        </authorList>
    </citation>
    <scope>NUCLEOTIDE SEQUENCE</scope>
    <source>
        <strain evidence="7">2011-60-876-1</strain>
        <strain evidence="5">S05012-15</strain>
        <strain evidence="6">S05117-15</strain>
    </source>
</reference>
<keyword evidence="4" id="KW-0614">Plasmid</keyword>
<dbReference type="Gene3D" id="1.10.3210.40">
    <property type="match status" value="1"/>
</dbReference>
<proteinExistence type="predicted"/>
<keyword evidence="5" id="KW-0378">Hydrolase</keyword>
<reference evidence="4" key="1">
    <citation type="submission" date="2015-03" db="EMBL/GenBank/DDBJ databases">
        <title>Complete genome sequences of four Salmonella Typhimurium IncHI1 plasmids and their characteristics.</title>
        <authorList>
            <person name="Kubasova T."/>
            <person name="Matiasovicova J."/>
            <person name="Cejkova D."/>
            <person name="Sekelova Z."/>
            <person name="Polansky O."/>
            <person name="Medvecky M."/>
            <person name="Rychlik I."/>
            <person name="Juricova H."/>
        </authorList>
    </citation>
    <scope>NUCLEOTIDE SEQUENCE</scope>
    <source>
        <strain evidence="4">109/9</strain>
        <strain evidence="3">F8475</strain>
        <plasmid evidence="4">p109/9</plasmid>
        <plasmid evidence="3">pF8475</plasmid>
    </source>
</reference>
<dbReference type="RefSeq" id="WP_001011150.1">
    <property type="nucleotide sequence ID" value="NZ_CBDFRU010000025.1"/>
</dbReference>
<evidence type="ECO:0000313" key="7">
    <source>
        <dbReference type="EMBL" id="HAF0254287.1"/>
    </source>
</evidence>
<dbReference type="EMBL" id="DAANFV010000017">
    <property type="protein sequence ID" value="HAC9687769.1"/>
    <property type="molecule type" value="Genomic_DNA"/>
</dbReference>
<dbReference type="EMBL" id="DAATVE010000035">
    <property type="protein sequence ID" value="HAF0254287.1"/>
    <property type="molecule type" value="Genomic_DNA"/>
</dbReference>
<sequence length="1011" mass="113049">MNFRALFLSMQRVFGIFSRRENDVSELMMKDAANFSPFAQIIGEQKYTVPDHPNPEVLKFIEYPTRPAGIQTFNEQSILSLYRDKLHSISMMLAISDGDIREDAYTFTNLVLKPLIEYIRWIHLLPASENHHHNGIGGLLSHSLEVAMISLKNANHSELRPIGYQDEEVVRRKVYLYAAFICGLVHDAGKVYDLDIVSLNLSETLTWAPSSQSLLDWARENNVVEYEIHWRKRIHNQHNIWSSVFLERILDPVCMSFLDRVKKERVYAKMVTALNVYNDGNDFLSKCVRTSDYYSTGTDLNVLRDPIMGLRSNDAAARAIGTIKHNFTSININNYKTKPMHIIIVNGEVYLNENAFLDFVLSDFAAHKFNFPQGDAGKTVLVESLVQRGYVEPYDDERVVHYFIPGTYSENEIASIFRNGIGKLEFYNLLKLRWIGLIFDSYKIPDSVPGLFSVNANKDFIYIDEQKTVTEYRRPVPGRESVTRVTDTVNDAIENTPQYGLQLVNGPDADSNNIISSENTESITDSLEESGADISNEIFETQVVTAIDTAETVNADEPEQVEEHDDRSQIYLVEQLHEMLLSAPLPHHAVINIDSVPYLDLDAAIALIPGIDEAAFCNGPFFQLTYRDGSLDGMWIVRDVNNLRLIQLGDNCAGMQVSTSEPRNTSSLKSLFDTSMYQPLDIPEAPSVNEAASPPQTPLELPQPRLNAPVAEEASSVAEQTNAHSEPDSVIATEYEQYGHLLEETLDSDGEAYSDLIASDSTEAEYPATDPQSSDFAQLPRETALSVAPGDLDYSEGAIKPPAPDATGKETILTSPEPAEDVRETVAAVEKASHLSPALARLFAVSTHAEKKHEKTQEPSPVKEVKNPTSSTTVKAPISIEPPGAEEKEAVEEFTLLNDGEVTELEYVEIATMLHQILTKLSGSFKRKRKNRFMVLTQNTFYLTQSCIEKYGTQLNAPELFNQLPQYQVTSGAVVNTKCIAFNIPTLVAASDRAKVDIELIINKLKEVGNL</sequence>
<dbReference type="EMBL" id="KP899805">
    <property type="protein sequence ID" value="AKJ20197.1"/>
    <property type="molecule type" value="Genomic_DNA"/>
</dbReference>
<evidence type="ECO:0000259" key="2">
    <source>
        <dbReference type="Pfam" id="PF07514"/>
    </source>
</evidence>
<geneLocation type="plasmid" evidence="4">
    <name>p109/9</name>
</geneLocation>
<evidence type="ECO:0000313" key="5">
    <source>
        <dbReference type="EMBL" id="HAC9687769.1"/>
    </source>
</evidence>
<organism evidence="4">
    <name type="scientific">Salmonella typhimurium</name>
    <dbReference type="NCBI Taxonomy" id="90371"/>
    <lineage>
        <taxon>Bacteria</taxon>
        <taxon>Pseudomonadati</taxon>
        <taxon>Pseudomonadota</taxon>
        <taxon>Gammaproteobacteria</taxon>
        <taxon>Enterobacterales</taxon>
        <taxon>Enterobacteriaceae</taxon>
        <taxon>Salmonella</taxon>
    </lineage>
</organism>
<keyword evidence="5" id="KW-0067">ATP-binding</keyword>
<reference evidence="7" key="3">
    <citation type="submission" date="2018-07" db="EMBL/GenBank/DDBJ databases">
        <authorList>
            <consortium name="NCBI Pathogen Detection Project"/>
        </authorList>
    </citation>
    <scope>NUCLEOTIDE SEQUENCE</scope>
    <source>
        <strain evidence="7">2011-60-876-1</strain>
        <strain evidence="5">S05012-15</strain>
        <strain evidence="6">S05117-15</strain>
    </source>
</reference>
<evidence type="ECO:0000313" key="6">
    <source>
        <dbReference type="EMBL" id="HAC9693374.1"/>
    </source>
</evidence>
<feature type="region of interest" description="Disordered" evidence="1">
    <location>
        <begin position="709"/>
        <end position="729"/>
    </location>
</feature>
<name>A0A0G3B5W5_SALTM</name>
<evidence type="ECO:0000313" key="8">
    <source>
        <dbReference type="EMBL" id="MIT50946.1"/>
    </source>
</evidence>
<feature type="compositionally biased region" description="Low complexity" evidence="1">
    <location>
        <begin position="710"/>
        <end position="719"/>
    </location>
</feature>
<feature type="compositionally biased region" description="Basic and acidic residues" evidence="1">
    <location>
        <begin position="848"/>
        <end position="866"/>
    </location>
</feature>
<dbReference type="Pfam" id="PF07514">
    <property type="entry name" value="TraI_2"/>
    <property type="match status" value="1"/>
</dbReference>
<dbReference type="Proteomes" id="UP000885258">
    <property type="component" value="Unassembled WGS sequence"/>
</dbReference>
<keyword evidence="5" id="KW-0347">Helicase</keyword>
<protein>
    <submittedName>
        <fullName evidence="4">Conjugative transfer system protein TraI</fullName>
    </submittedName>
    <submittedName>
        <fullName evidence="5">Helicase</fullName>
    </submittedName>
</protein>
<dbReference type="GO" id="GO:0004386">
    <property type="term" value="F:helicase activity"/>
    <property type="evidence" value="ECO:0007669"/>
    <property type="project" value="UniProtKB-KW"/>
</dbReference>
<reference evidence="8" key="4">
    <citation type="submission" date="2018-08" db="EMBL/GenBank/DDBJ databases">
        <authorList>
            <person name="Ashton P.M."/>
            <person name="Dallman T."/>
            <person name="Nair S."/>
            <person name="De Pinna E."/>
            <person name="Peters T."/>
            <person name="Grant K."/>
        </authorList>
    </citation>
    <scope>NUCLEOTIDE SEQUENCE [LARGE SCALE GENOMIC DNA]</scope>
    <source>
        <strain evidence="8">29290</strain>
    </source>
</reference>
<dbReference type="EMBL" id="DAANFW010000030">
    <property type="protein sequence ID" value="HAC9693374.1"/>
    <property type="molecule type" value="Genomic_DNA"/>
</dbReference>